<dbReference type="PROSITE" id="PS50001">
    <property type="entry name" value="SH2"/>
    <property type="match status" value="1"/>
</dbReference>
<dbReference type="Proteomes" id="UP001217089">
    <property type="component" value="Unassembled WGS sequence"/>
</dbReference>
<keyword evidence="4" id="KW-1185">Reference proteome</keyword>
<reference evidence="3 4" key="1">
    <citation type="submission" date="2022-12" db="EMBL/GenBank/DDBJ databases">
        <title>Chromosome-level genome of Tegillarca granosa.</title>
        <authorList>
            <person name="Kim J."/>
        </authorList>
    </citation>
    <scope>NUCLEOTIDE SEQUENCE [LARGE SCALE GENOMIC DNA]</scope>
    <source>
        <strain evidence="3">Teg-2019</strain>
        <tissue evidence="3">Adductor muscle</tissue>
    </source>
</reference>
<evidence type="ECO:0000256" key="1">
    <source>
        <dbReference type="PROSITE-ProRule" id="PRU00191"/>
    </source>
</evidence>
<keyword evidence="1" id="KW-0727">SH2 domain</keyword>
<dbReference type="SUPFAM" id="SSF55550">
    <property type="entry name" value="SH2 domain"/>
    <property type="match status" value="1"/>
</dbReference>
<dbReference type="Gene3D" id="3.30.505.10">
    <property type="entry name" value="SH2 domain"/>
    <property type="match status" value="1"/>
</dbReference>
<evidence type="ECO:0000313" key="3">
    <source>
        <dbReference type="EMBL" id="KAJ8300454.1"/>
    </source>
</evidence>
<feature type="domain" description="SH2" evidence="2">
    <location>
        <begin position="100"/>
        <end position="141"/>
    </location>
</feature>
<evidence type="ECO:0000313" key="4">
    <source>
        <dbReference type="Proteomes" id="UP001217089"/>
    </source>
</evidence>
<comment type="caution">
    <text evidence="3">The sequence shown here is derived from an EMBL/GenBank/DDBJ whole genome shotgun (WGS) entry which is preliminary data.</text>
</comment>
<gene>
    <name evidence="3" type="ORF">KUTeg_021973</name>
</gene>
<evidence type="ECO:0000259" key="2">
    <source>
        <dbReference type="PROSITE" id="PS50001"/>
    </source>
</evidence>
<protein>
    <recommendedName>
        <fullName evidence="2">SH2 domain-containing protein</fullName>
    </recommendedName>
</protein>
<name>A0ABQ9E4W1_TEGGR</name>
<accession>A0ABQ9E4W1</accession>
<dbReference type="InterPro" id="IPR000980">
    <property type="entry name" value="SH2"/>
</dbReference>
<organism evidence="3 4">
    <name type="scientific">Tegillarca granosa</name>
    <name type="common">Malaysian cockle</name>
    <name type="synonym">Anadara granosa</name>
    <dbReference type="NCBI Taxonomy" id="220873"/>
    <lineage>
        <taxon>Eukaryota</taxon>
        <taxon>Metazoa</taxon>
        <taxon>Spiralia</taxon>
        <taxon>Lophotrochozoa</taxon>
        <taxon>Mollusca</taxon>
        <taxon>Bivalvia</taxon>
        <taxon>Autobranchia</taxon>
        <taxon>Pteriomorphia</taxon>
        <taxon>Arcoida</taxon>
        <taxon>Arcoidea</taxon>
        <taxon>Arcidae</taxon>
        <taxon>Tegillarca</taxon>
    </lineage>
</organism>
<dbReference type="Pfam" id="PF00017">
    <property type="entry name" value="SH2"/>
    <property type="match status" value="1"/>
</dbReference>
<dbReference type="EMBL" id="JARBDR010000919">
    <property type="protein sequence ID" value="KAJ8300454.1"/>
    <property type="molecule type" value="Genomic_DNA"/>
</dbReference>
<sequence>MYLSVTGHLHGDEGWFPQHLVQEEQIRVTRKPSYLPVKLKTERNGTMSPPSAHHPATNNIGYVNVPDEESLNSYKCKLNCIENCLNVIMCQINCDVLIYRFVGPMDRDTAVRRLNNLSNGTFLIRVSENPGRRGELSLSIK</sequence>
<dbReference type="InterPro" id="IPR036860">
    <property type="entry name" value="SH2_dom_sf"/>
</dbReference>
<proteinExistence type="predicted"/>